<dbReference type="OrthoDB" id="448455at2759"/>
<dbReference type="PANTHER" id="PTHR10039">
    <property type="entry name" value="AMELOGENIN"/>
    <property type="match status" value="1"/>
</dbReference>
<dbReference type="PROSITE" id="PS50293">
    <property type="entry name" value="TPR_REGION"/>
    <property type="match status" value="1"/>
</dbReference>
<keyword evidence="5" id="KW-1185">Reference proteome</keyword>
<keyword evidence="2 3" id="KW-0802">TPR repeat</keyword>
<proteinExistence type="predicted"/>
<dbReference type="AlphaFoldDB" id="A0A8K0R8H6"/>
<organism evidence="4 5">
    <name type="scientific">Paraphoma chrysanthemicola</name>
    <dbReference type="NCBI Taxonomy" id="798071"/>
    <lineage>
        <taxon>Eukaryota</taxon>
        <taxon>Fungi</taxon>
        <taxon>Dikarya</taxon>
        <taxon>Ascomycota</taxon>
        <taxon>Pezizomycotina</taxon>
        <taxon>Dothideomycetes</taxon>
        <taxon>Pleosporomycetidae</taxon>
        <taxon>Pleosporales</taxon>
        <taxon>Pleosporineae</taxon>
        <taxon>Phaeosphaeriaceae</taxon>
        <taxon>Paraphoma</taxon>
    </lineage>
</organism>
<protein>
    <recommendedName>
        <fullName evidence="6">TPR-like protein</fullName>
    </recommendedName>
</protein>
<gene>
    <name evidence="4" type="ORF">FB567DRAFT_619611</name>
</gene>
<evidence type="ECO:0000256" key="1">
    <source>
        <dbReference type="ARBA" id="ARBA00022737"/>
    </source>
</evidence>
<evidence type="ECO:0000313" key="5">
    <source>
        <dbReference type="Proteomes" id="UP000813461"/>
    </source>
</evidence>
<feature type="repeat" description="TPR" evidence="3">
    <location>
        <begin position="411"/>
        <end position="444"/>
    </location>
</feature>
<dbReference type="EMBL" id="JAGMVJ010000007">
    <property type="protein sequence ID" value="KAH7088830.1"/>
    <property type="molecule type" value="Genomic_DNA"/>
</dbReference>
<evidence type="ECO:0000256" key="2">
    <source>
        <dbReference type="ARBA" id="ARBA00022803"/>
    </source>
</evidence>
<sequence>MATIHIDASKTKEDLSDFINLGIIRRLQLQGSSDDLKQHIQSEIETRARGMFLWAKLMLGILQWQTTEDDIRGSLRNAPDAIDDMITEMLKVYSSMLKGKEPEEFNTVLAWLSCATRPLTLAEVDAILKRLSSSASRVLALERKFRDKYASLIDLIRDDGLSTATLQSSRSSLATSSVPETTRVVFAHASIVEYFKKVPGKFSKRKTDTPVGLCQPDAEYNILKTCLEVFVCPGEREWSKTSDTLQEYAKISWIHHMRQLYSETTRIDVDFIDTNGEIIQLCNSFFNNDNTVRRWCHNLPWDTYTENHAIAIVQCIDAWAQRGPQANLATTQSWRVQIKETPAVIFYPVARVSIVESLHGTWYPLESLAVVAQVRALIEGEDTLDCLPNQEKMPIDVITKALSWIAIEPNASWHRNVGICYRRSGHIHKAIEHFEQALQLDPGLVEARGGLAITLLEQGYYTKAIDLEMANAAILRTRLELAATGDQDSLQTSQELSISYETIANSYYMLKDEFQALKYWRKAVEIGCIRDETMWDYFTVLANSSNPSRWQEVMQVLHSLHANQNREGQNRLSKHILDNKWPFEHPPEFFSMAATAATKTGRLPFLIKAYEDATNVAASSSHLSVLVLQLARVKLHRDFQRDFAAAEVLIETIMDVASAVHDSQIEDLENCKRDLARDYGQICTRKALDTLERGQDGKKYARKVKTLLKSGVLPYDLAEKIVF</sequence>
<dbReference type="Proteomes" id="UP000813461">
    <property type="component" value="Unassembled WGS sequence"/>
</dbReference>
<feature type="non-terminal residue" evidence="4">
    <location>
        <position position="723"/>
    </location>
</feature>
<reference evidence="4" key="1">
    <citation type="journal article" date="2021" name="Nat. Commun.">
        <title>Genetic determinants of endophytism in the Arabidopsis root mycobiome.</title>
        <authorList>
            <person name="Mesny F."/>
            <person name="Miyauchi S."/>
            <person name="Thiergart T."/>
            <person name="Pickel B."/>
            <person name="Atanasova L."/>
            <person name="Karlsson M."/>
            <person name="Huettel B."/>
            <person name="Barry K.W."/>
            <person name="Haridas S."/>
            <person name="Chen C."/>
            <person name="Bauer D."/>
            <person name="Andreopoulos W."/>
            <person name="Pangilinan J."/>
            <person name="LaButti K."/>
            <person name="Riley R."/>
            <person name="Lipzen A."/>
            <person name="Clum A."/>
            <person name="Drula E."/>
            <person name="Henrissat B."/>
            <person name="Kohler A."/>
            <person name="Grigoriev I.V."/>
            <person name="Martin F.M."/>
            <person name="Hacquard S."/>
        </authorList>
    </citation>
    <scope>NUCLEOTIDE SEQUENCE</scope>
    <source>
        <strain evidence="4">MPI-SDFR-AT-0120</strain>
    </source>
</reference>
<accession>A0A8K0R8H6</accession>
<evidence type="ECO:0008006" key="6">
    <source>
        <dbReference type="Google" id="ProtNLM"/>
    </source>
</evidence>
<name>A0A8K0R8H6_9PLEO</name>
<dbReference type="PROSITE" id="PS50005">
    <property type="entry name" value="TPR"/>
    <property type="match status" value="1"/>
</dbReference>
<keyword evidence="1" id="KW-0677">Repeat</keyword>
<evidence type="ECO:0000313" key="4">
    <source>
        <dbReference type="EMBL" id="KAH7088830.1"/>
    </source>
</evidence>
<comment type="caution">
    <text evidence="4">The sequence shown here is derived from an EMBL/GenBank/DDBJ whole genome shotgun (WGS) entry which is preliminary data.</text>
</comment>
<dbReference type="PANTHER" id="PTHR10039:SF15">
    <property type="entry name" value="NACHT DOMAIN-CONTAINING PROTEIN"/>
    <property type="match status" value="1"/>
</dbReference>
<dbReference type="InterPro" id="IPR013105">
    <property type="entry name" value="TPR_2"/>
</dbReference>
<dbReference type="InterPro" id="IPR011990">
    <property type="entry name" value="TPR-like_helical_dom_sf"/>
</dbReference>
<dbReference type="InterPro" id="IPR019734">
    <property type="entry name" value="TPR_rpt"/>
</dbReference>
<evidence type="ECO:0000256" key="3">
    <source>
        <dbReference type="PROSITE-ProRule" id="PRU00339"/>
    </source>
</evidence>
<dbReference type="SMART" id="SM00028">
    <property type="entry name" value="TPR"/>
    <property type="match status" value="2"/>
</dbReference>
<dbReference type="SUPFAM" id="SSF48452">
    <property type="entry name" value="TPR-like"/>
    <property type="match status" value="1"/>
</dbReference>
<dbReference type="Pfam" id="PF07719">
    <property type="entry name" value="TPR_2"/>
    <property type="match status" value="1"/>
</dbReference>
<dbReference type="Gene3D" id="1.25.40.10">
    <property type="entry name" value="Tetratricopeptide repeat domain"/>
    <property type="match status" value="1"/>
</dbReference>